<dbReference type="EMBL" id="QUAJ01000012">
    <property type="protein sequence ID" value="REI41152.1"/>
    <property type="molecule type" value="Genomic_DNA"/>
</dbReference>
<name>A0ABX9KH39_9FUSO</name>
<dbReference type="Pfam" id="PF12801">
    <property type="entry name" value="Fer4_5"/>
    <property type="match status" value="2"/>
</dbReference>
<protein>
    <submittedName>
        <fullName evidence="9">4Fe-4S binding protein</fullName>
    </submittedName>
</protein>
<dbReference type="PROSITE" id="PS51379">
    <property type="entry name" value="4FE4S_FER_2"/>
    <property type="match status" value="2"/>
</dbReference>
<feature type="transmembrane region" description="Helical" evidence="7">
    <location>
        <begin position="169"/>
        <end position="186"/>
    </location>
</feature>
<keyword evidence="7" id="KW-1133">Transmembrane helix</keyword>
<evidence type="ECO:0000256" key="2">
    <source>
        <dbReference type="ARBA" id="ARBA00022475"/>
    </source>
</evidence>
<dbReference type="InterPro" id="IPR017900">
    <property type="entry name" value="4Fe4S_Fe_S_CS"/>
</dbReference>
<dbReference type="PANTHER" id="PTHR30224">
    <property type="entry name" value="ELECTRON TRANSPORT PROTEIN"/>
    <property type="match status" value="1"/>
</dbReference>
<keyword evidence="5" id="KW-0411">Iron-sulfur</keyword>
<dbReference type="SUPFAM" id="SSF54862">
    <property type="entry name" value="4Fe-4S ferredoxins"/>
    <property type="match status" value="1"/>
</dbReference>
<feature type="domain" description="4Fe-4S ferredoxin-type" evidence="8">
    <location>
        <begin position="237"/>
        <end position="266"/>
    </location>
</feature>
<dbReference type="Pfam" id="PF13237">
    <property type="entry name" value="Fer4_10"/>
    <property type="match status" value="1"/>
</dbReference>
<dbReference type="Gene3D" id="3.30.70.20">
    <property type="match status" value="1"/>
</dbReference>
<evidence type="ECO:0000256" key="6">
    <source>
        <dbReference type="ARBA" id="ARBA00023136"/>
    </source>
</evidence>
<gene>
    <name evidence="9" type="ORF">DYH56_07980</name>
</gene>
<keyword evidence="7" id="KW-0812">Transmembrane</keyword>
<evidence type="ECO:0000256" key="5">
    <source>
        <dbReference type="ARBA" id="ARBA00023014"/>
    </source>
</evidence>
<comment type="subcellular location">
    <subcellularLocation>
        <location evidence="1">Cell membrane</location>
    </subcellularLocation>
</comment>
<feature type="transmembrane region" description="Helical" evidence="7">
    <location>
        <begin position="70"/>
        <end position="101"/>
    </location>
</feature>
<proteinExistence type="predicted"/>
<feature type="transmembrane region" description="Helical" evidence="7">
    <location>
        <begin position="277"/>
        <end position="298"/>
    </location>
</feature>
<dbReference type="RefSeq" id="WP_114642323.1">
    <property type="nucleotide sequence ID" value="NZ_JAACIO010000013.1"/>
</dbReference>
<evidence type="ECO:0000256" key="7">
    <source>
        <dbReference type="SAM" id="Phobius"/>
    </source>
</evidence>
<keyword evidence="3" id="KW-0479">Metal-binding</keyword>
<keyword evidence="10" id="KW-1185">Reference proteome</keyword>
<comment type="caution">
    <text evidence="9">The sequence shown here is derived from an EMBL/GenBank/DDBJ whole genome shotgun (WGS) entry which is preliminary data.</text>
</comment>
<dbReference type="Proteomes" id="UP000263486">
    <property type="component" value="Unassembled WGS sequence"/>
</dbReference>
<feature type="transmembrane region" description="Helical" evidence="7">
    <location>
        <begin position="12"/>
        <end position="30"/>
    </location>
</feature>
<sequence>MKIKVKRVRPAVQLGVLFFVTMAGILHQKLGGGPNGAPSIHALCPFGGIESFYSLVTRGDFIKKTFYSNIILVGGSTFLVVTLGRIFCGWICALGTLQDIFGKIGMKIFKKRYNVPKSLDSTLRYLKYIVLIGIIYFTWRTGQLVINSMDPFVAYSHITAGWEELLGEYLLGFGILMGMLLSSLFYDRLFCRYLCPLGAYYAILGRFSLLKIERDKNTCINCNKCDRGCPVGLDIASVNTVDKGECIGCMTCVEVCPTAKKSLEVNLMKKKISSGKLGIIGVAIFFGIILITKGLGIYQTTPKSLAGIFKGNPGNIRGWMTIQEVAQGFDIPLKKFYKELGVSMEELPPETTIKSSEEVLKSAGIDFDHDKIDEIITRLLPEGKDRDPSE</sequence>
<keyword evidence="2" id="KW-1003">Cell membrane</keyword>
<accession>A0ABX9KH39</accession>
<reference evidence="9 10" key="1">
    <citation type="submission" date="2018-08" db="EMBL/GenBank/DDBJ databases">
        <title>Draft genome sequence of Psychrilyobacter sp. strain SD5 isolated from Black Sea water.</title>
        <authorList>
            <person name="Yadav S."/>
            <person name="Villanueva L."/>
            <person name="Damste J.S.S."/>
        </authorList>
    </citation>
    <scope>NUCLEOTIDE SEQUENCE [LARGE SCALE GENOMIC DNA]</scope>
    <source>
        <strain evidence="9 10">SD5</strain>
    </source>
</reference>
<evidence type="ECO:0000256" key="1">
    <source>
        <dbReference type="ARBA" id="ARBA00004236"/>
    </source>
</evidence>
<evidence type="ECO:0000259" key="8">
    <source>
        <dbReference type="PROSITE" id="PS51379"/>
    </source>
</evidence>
<keyword evidence="6 7" id="KW-0472">Membrane</keyword>
<evidence type="ECO:0000313" key="10">
    <source>
        <dbReference type="Proteomes" id="UP000263486"/>
    </source>
</evidence>
<keyword evidence="4" id="KW-0408">Iron</keyword>
<dbReference type="InterPro" id="IPR052378">
    <property type="entry name" value="NosR_regulator"/>
</dbReference>
<feature type="transmembrane region" description="Helical" evidence="7">
    <location>
        <begin position="122"/>
        <end position="139"/>
    </location>
</feature>
<evidence type="ECO:0000256" key="3">
    <source>
        <dbReference type="ARBA" id="ARBA00022723"/>
    </source>
</evidence>
<evidence type="ECO:0000313" key="9">
    <source>
        <dbReference type="EMBL" id="REI41152.1"/>
    </source>
</evidence>
<dbReference type="PROSITE" id="PS00198">
    <property type="entry name" value="4FE4S_FER_1"/>
    <property type="match status" value="1"/>
</dbReference>
<dbReference type="InterPro" id="IPR017896">
    <property type="entry name" value="4Fe4S_Fe-S-bd"/>
</dbReference>
<dbReference type="PANTHER" id="PTHR30224:SF4">
    <property type="entry name" value="ELECTRON TRANSPORT PROTEIN YCCM-RELATED"/>
    <property type="match status" value="1"/>
</dbReference>
<feature type="domain" description="4Fe-4S ferredoxin-type" evidence="8">
    <location>
        <begin position="210"/>
        <end position="232"/>
    </location>
</feature>
<organism evidence="9 10">
    <name type="scientific">Psychrilyobacter piezotolerans</name>
    <dbReference type="NCBI Taxonomy" id="2293438"/>
    <lineage>
        <taxon>Bacteria</taxon>
        <taxon>Fusobacteriati</taxon>
        <taxon>Fusobacteriota</taxon>
        <taxon>Fusobacteriia</taxon>
        <taxon>Fusobacteriales</taxon>
        <taxon>Fusobacteriaceae</taxon>
        <taxon>Psychrilyobacter</taxon>
    </lineage>
</organism>
<evidence type="ECO:0000256" key="4">
    <source>
        <dbReference type="ARBA" id="ARBA00023004"/>
    </source>
</evidence>